<dbReference type="PROSITE" id="PS00383">
    <property type="entry name" value="TYR_PHOSPHATASE_1"/>
    <property type="match status" value="1"/>
</dbReference>
<feature type="domain" description="Tyrosine-protein phosphatase" evidence="3">
    <location>
        <begin position="59"/>
        <end position="195"/>
    </location>
</feature>
<evidence type="ECO:0000313" key="5">
    <source>
        <dbReference type="Proteomes" id="UP001152759"/>
    </source>
</evidence>
<proteinExistence type="predicted"/>
<keyword evidence="2" id="KW-0904">Protein phosphatase</keyword>
<dbReference type="InterPro" id="IPR000340">
    <property type="entry name" value="Dual-sp_phosphatase_cat-dom"/>
</dbReference>
<dbReference type="InterPro" id="IPR020422">
    <property type="entry name" value="TYR_PHOSPHATASE_DUAL_dom"/>
</dbReference>
<dbReference type="SUPFAM" id="SSF52799">
    <property type="entry name" value="(Phosphotyrosine protein) phosphatases II"/>
    <property type="match status" value="1"/>
</dbReference>
<dbReference type="InterPro" id="IPR016130">
    <property type="entry name" value="Tyr_Pase_AS"/>
</dbReference>
<dbReference type="CDD" id="cd14498">
    <property type="entry name" value="DSP"/>
    <property type="match status" value="1"/>
</dbReference>
<dbReference type="PANTHER" id="PTHR46377:SF1">
    <property type="entry name" value="DUAL SPECIFICITY PROTEIN PHOSPHATASE 19"/>
    <property type="match status" value="1"/>
</dbReference>
<keyword evidence="1" id="KW-0378">Hydrolase</keyword>
<evidence type="ECO:0000256" key="1">
    <source>
        <dbReference type="ARBA" id="ARBA00022801"/>
    </source>
</evidence>
<dbReference type="SMART" id="SM00195">
    <property type="entry name" value="DSPc"/>
    <property type="match status" value="1"/>
</dbReference>
<evidence type="ECO:0000256" key="2">
    <source>
        <dbReference type="ARBA" id="ARBA00022912"/>
    </source>
</evidence>
<accession>A0A9P0F0F1</accession>
<keyword evidence="5" id="KW-1185">Reference proteome</keyword>
<evidence type="ECO:0000259" key="3">
    <source>
        <dbReference type="SMART" id="SM00195"/>
    </source>
</evidence>
<dbReference type="GO" id="GO:0005737">
    <property type="term" value="C:cytoplasm"/>
    <property type="evidence" value="ECO:0007669"/>
    <property type="project" value="TreeGrafter"/>
</dbReference>
<dbReference type="PANTHER" id="PTHR46377">
    <property type="entry name" value="DUAL SPECIFICITY PROTEIN PHOSPHATASE 19"/>
    <property type="match status" value="1"/>
</dbReference>
<dbReference type="InterPro" id="IPR029021">
    <property type="entry name" value="Prot-tyrosine_phosphatase-like"/>
</dbReference>
<dbReference type="Gene3D" id="3.90.190.10">
    <property type="entry name" value="Protein tyrosine phosphatase superfamily"/>
    <property type="match status" value="1"/>
</dbReference>
<reference evidence="4" key="1">
    <citation type="submission" date="2021-12" db="EMBL/GenBank/DDBJ databases">
        <authorList>
            <person name="King R."/>
        </authorList>
    </citation>
    <scope>NUCLEOTIDE SEQUENCE</scope>
</reference>
<dbReference type="Proteomes" id="UP001152759">
    <property type="component" value="Chromosome 2"/>
</dbReference>
<dbReference type="GO" id="GO:0008579">
    <property type="term" value="F:JUN kinase phosphatase activity"/>
    <property type="evidence" value="ECO:0007669"/>
    <property type="project" value="TreeGrafter"/>
</dbReference>
<dbReference type="EMBL" id="OU963863">
    <property type="protein sequence ID" value="CAH0384446.1"/>
    <property type="molecule type" value="Genomic_DNA"/>
</dbReference>
<organism evidence="4 5">
    <name type="scientific">Bemisia tabaci</name>
    <name type="common">Sweetpotato whitefly</name>
    <name type="synonym">Aleurodes tabaci</name>
    <dbReference type="NCBI Taxonomy" id="7038"/>
    <lineage>
        <taxon>Eukaryota</taxon>
        <taxon>Metazoa</taxon>
        <taxon>Ecdysozoa</taxon>
        <taxon>Arthropoda</taxon>
        <taxon>Hexapoda</taxon>
        <taxon>Insecta</taxon>
        <taxon>Pterygota</taxon>
        <taxon>Neoptera</taxon>
        <taxon>Paraneoptera</taxon>
        <taxon>Hemiptera</taxon>
        <taxon>Sternorrhyncha</taxon>
        <taxon>Aleyrodoidea</taxon>
        <taxon>Aleyrodidae</taxon>
        <taxon>Aleyrodinae</taxon>
        <taxon>Bemisia</taxon>
    </lineage>
</organism>
<sequence length="214" mass="24208">MSLLDKLTDSKKNLKSTETKFIQTDGSVFIESRSETGFAKIPTSDTSHGFIIDLKPDLQVAEILPWLFFGSQDVACDRSLLLQHRITHILSLGVNVPHFHQIQYEFMEVLDLPEFNILDQFDNCSLIIDRVREENGKILVHCNAGISRSSSVVIAYLMKYNSLSLAEALNTVKSARPCARPNSGFMKQLHHYENYLSESSSLYGKENCSKESCR</sequence>
<dbReference type="Pfam" id="PF00782">
    <property type="entry name" value="DSPc"/>
    <property type="match status" value="1"/>
</dbReference>
<gene>
    <name evidence="4" type="ORF">BEMITA_LOCUS3771</name>
</gene>
<protein>
    <recommendedName>
        <fullName evidence="3">Tyrosine-protein phosphatase domain-containing protein</fullName>
    </recommendedName>
</protein>
<evidence type="ECO:0000313" key="4">
    <source>
        <dbReference type="EMBL" id="CAH0384446.1"/>
    </source>
</evidence>
<name>A0A9P0F0F1_BEMTA</name>
<dbReference type="AlphaFoldDB" id="A0A9P0F0F1"/>